<dbReference type="Gene3D" id="2.60.120.260">
    <property type="entry name" value="Galactose-binding domain-like"/>
    <property type="match status" value="1"/>
</dbReference>
<dbReference type="EMBL" id="CP001698">
    <property type="protein sequence ID" value="ADN01073.1"/>
    <property type="molecule type" value="Genomic_DNA"/>
</dbReference>
<sequence length="377" mass="41261">MKGVRHAPMPHLFLLIGGAILVGMGSCSLHDFLGPYHGVNLLEDHPFPAWTADDGTGTYMVWEEEASVQYDGENAYRLRTCNLLPNGDFEDASDPPTGWAAAGGASVTREIVSPLEGTGSLRVSIPQQNDHVYYPLTSLIGWPYPEGTPLTVRLMYRVEQTISSFPVEYNDTSNPQPDTWCYRVTATDVGTVYHLPPSEDEALFFSVDTSGSPAFLINSLNPIEQAINLEVTLDNVKITRLDAPIWARLSLRASGDTPMELVSGTYRLSFMVRQDPQAGSNNVFPASRIAVRFNTLYDTESGSFVDNGYIHSIPAEPSWDAGWVEVSVEEDLTIFPPANPDDPVVQICISATDPSSPLTMDAGSILVAHPRLELVQE</sequence>
<dbReference type="KEGG" id="sta:STHERM_c00970"/>
<proteinExistence type="predicted"/>
<evidence type="ECO:0000313" key="2">
    <source>
        <dbReference type="Proteomes" id="UP000001296"/>
    </source>
</evidence>
<evidence type="ECO:0000313" key="1">
    <source>
        <dbReference type="EMBL" id="ADN01073.1"/>
    </source>
</evidence>
<dbReference type="AlphaFoldDB" id="E0RU17"/>
<dbReference type="HOGENOM" id="CLU_771401_0_0_12"/>
<reference evidence="1 2" key="2">
    <citation type="journal article" date="2010" name="J. Bacteriol.">
        <title>Genome sequence of the polysaccharide-degrading, thermophilic anaerobe Spirochaeta thermophila DSM 6192.</title>
        <authorList>
            <person name="Angelov A."/>
            <person name="Liebl S."/>
            <person name="Ballschmiter M."/>
            <person name="Bomeke M."/>
            <person name="Lehmann R."/>
            <person name="Liesegang H."/>
            <person name="Daniel R."/>
            <person name="Liebl W."/>
        </authorList>
    </citation>
    <scope>NUCLEOTIDE SEQUENCE [LARGE SCALE GENOMIC DNA]</scope>
    <source>
        <strain evidence="2">ATCC 49972 / DSM 6192 / RI 19.B1</strain>
    </source>
</reference>
<dbReference type="PROSITE" id="PS51257">
    <property type="entry name" value="PROKAR_LIPOPROTEIN"/>
    <property type="match status" value="1"/>
</dbReference>
<dbReference type="Proteomes" id="UP000001296">
    <property type="component" value="Chromosome"/>
</dbReference>
<organism evidence="1 2">
    <name type="scientific">Winmispira thermophila (strain ATCC 49972 / DSM 6192 / RI 19.B1)</name>
    <name type="common">Spirochaeta thermophila</name>
    <dbReference type="NCBI Taxonomy" id="665571"/>
    <lineage>
        <taxon>Bacteria</taxon>
        <taxon>Pseudomonadati</taxon>
        <taxon>Spirochaetota</taxon>
        <taxon>Spirochaetia</taxon>
        <taxon>Winmispirales</taxon>
        <taxon>Winmispiraceae</taxon>
        <taxon>Winmispira</taxon>
    </lineage>
</organism>
<accession>E0RU17</accession>
<reference key="1">
    <citation type="submission" date="2009-08" db="EMBL/GenBank/DDBJ databases">
        <title>The genome sequence of Spirochaeta thermophila DSM6192.</title>
        <authorList>
            <person name="Angelov A."/>
            <person name="Mientus M."/>
            <person name="Wittenberg S."/>
            <person name="Lehmann R."/>
            <person name="Liesegang H."/>
            <person name="Daniel R."/>
            <person name="Liebl W."/>
        </authorList>
    </citation>
    <scope>NUCLEOTIDE SEQUENCE</scope>
    <source>
        <strain>DSM 6192</strain>
    </source>
</reference>
<gene>
    <name evidence="1" type="ordered locus">STHERM_c00970</name>
</gene>
<dbReference type="PaxDb" id="665571-STHERM_c00970"/>
<dbReference type="RefSeq" id="WP_013312914.1">
    <property type="nucleotide sequence ID" value="NC_014484.1"/>
</dbReference>
<name>E0RU17_WINT6</name>
<protein>
    <submittedName>
        <fullName evidence="1">Uncharacterized protein</fullName>
    </submittedName>
</protein>